<dbReference type="Proteomes" id="UP000823775">
    <property type="component" value="Unassembled WGS sequence"/>
</dbReference>
<gene>
    <name evidence="1" type="ORF">HAX54_038828</name>
</gene>
<evidence type="ECO:0000313" key="2">
    <source>
        <dbReference type="Proteomes" id="UP000823775"/>
    </source>
</evidence>
<keyword evidence="2" id="KW-1185">Reference proteome</keyword>
<dbReference type="InterPro" id="IPR050307">
    <property type="entry name" value="Sterol_Desaturase_Related"/>
</dbReference>
<evidence type="ECO:0008006" key="3">
    <source>
        <dbReference type="Google" id="ProtNLM"/>
    </source>
</evidence>
<sequence length="185" mass="21862">MASNPGILVEYPWARLGNFKYMVLAPIVVHNIHSLLRSKEENWWDSGYLLLWPLMLLRLLHGQIWISLNRYRTAKGENRILDITTEFDQPDKERNWDDPIIFTALIFYCGYLMLEQTHNLPIWRIDGIILTALVHIGPVEFLYYWLHRSLHRRYLYSRYHSHHHSSIVTEPTACKSSSISTISSI</sequence>
<dbReference type="EMBL" id="JACEIK010000533">
    <property type="protein sequence ID" value="MCD7458659.1"/>
    <property type="molecule type" value="Genomic_DNA"/>
</dbReference>
<evidence type="ECO:0000313" key="1">
    <source>
        <dbReference type="EMBL" id="MCD7458659.1"/>
    </source>
</evidence>
<dbReference type="PANTHER" id="PTHR11863">
    <property type="entry name" value="STEROL DESATURASE"/>
    <property type="match status" value="1"/>
</dbReference>
<comment type="caution">
    <text evidence="1">The sequence shown here is derived from an EMBL/GenBank/DDBJ whole genome shotgun (WGS) entry which is preliminary data.</text>
</comment>
<accession>A0ABS8SIR0</accession>
<protein>
    <recommendedName>
        <fullName evidence="3">Fatty acid hydroxylase domain-containing protein</fullName>
    </recommendedName>
</protein>
<proteinExistence type="predicted"/>
<organism evidence="1 2">
    <name type="scientific">Datura stramonium</name>
    <name type="common">Jimsonweed</name>
    <name type="synonym">Common thornapple</name>
    <dbReference type="NCBI Taxonomy" id="4076"/>
    <lineage>
        <taxon>Eukaryota</taxon>
        <taxon>Viridiplantae</taxon>
        <taxon>Streptophyta</taxon>
        <taxon>Embryophyta</taxon>
        <taxon>Tracheophyta</taxon>
        <taxon>Spermatophyta</taxon>
        <taxon>Magnoliopsida</taxon>
        <taxon>eudicotyledons</taxon>
        <taxon>Gunneridae</taxon>
        <taxon>Pentapetalae</taxon>
        <taxon>asterids</taxon>
        <taxon>lamiids</taxon>
        <taxon>Solanales</taxon>
        <taxon>Solanaceae</taxon>
        <taxon>Solanoideae</taxon>
        <taxon>Datureae</taxon>
        <taxon>Datura</taxon>
    </lineage>
</organism>
<name>A0ABS8SIR0_DATST</name>
<reference evidence="1 2" key="1">
    <citation type="journal article" date="2021" name="BMC Genomics">
        <title>Datura genome reveals duplications of psychoactive alkaloid biosynthetic genes and high mutation rate following tissue culture.</title>
        <authorList>
            <person name="Rajewski A."/>
            <person name="Carter-House D."/>
            <person name="Stajich J."/>
            <person name="Litt A."/>
        </authorList>
    </citation>
    <scope>NUCLEOTIDE SEQUENCE [LARGE SCALE GENOMIC DNA]</scope>
    <source>
        <strain evidence="1">AR-01</strain>
    </source>
</reference>